<gene>
    <name evidence="2" type="ORF">CRP01_08155</name>
</gene>
<keyword evidence="1" id="KW-0812">Transmembrane</keyword>
<protein>
    <recommendedName>
        <fullName evidence="4">DUF1449 family protein</fullName>
    </recommendedName>
</protein>
<dbReference type="AlphaFoldDB" id="A0A2D0NFJ9"/>
<keyword evidence="1" id="KW-0472">Membrane</keyword>
<dbReference type="RefSeq" id="WP_099149522.1">
    <property type="nucleotide sequence ID" value="NZ_PDUD01000011.1"/>
</dbReference>
<dbReference type="EMBL" id="PDUD01000011">
    <property type="protein sequence ID" value="PHN07188.1"/>
    <property type="molecule type" value="Genomic_DNA"/>
</dbReference>
<evidence type="ECO:0000313" key="3">
    <source>
        <dbReference type="Proteomes" id="UP000223913"/>
    </source>
</evidence>
<feature type="transmembrane region" description="Helical" evidence="1">
    <location>
        <begin position="82"/>
        <end position="105"/>
    </location>
</feature>
<comment type="caution">
    <text evidence="2">The sequence shown here is derived from an EMBL/GenBank/DDBJ whole genome shotgun (WGS) entry which is preliminary data.</text>
</comment>
<keyword evidence="1" id="KW-1133">Transmembrane helix</keyword>
<evidence type="ECO:0000256" key="1">
    <source>
        <dbReference type="SAM" id="Phobius"/>
    </source>
</evidence>
<organism evidence="2 3">
    <name type="scientific">Flavilitoribacter nigricans (strain ATCC 23147 / DSM 23189 / NBRC 102662 / NCIMB 1420 / SS-2)</name>
    <name type="common">Lewinella nigricans</name>
    <dbReference type="NCBI Taxonomy" id="1122177"/>
    <lineage>
        <taxon>Bacteria</taxon>
        <taxon>Pseudomonadati</taxon>
        <taxon>Bacteroidota</taxon>
        <taxon>Saprospiria</taxon>
        <taxon>Saprospirales</taxon>
        <taxon>Lewinellaceae</taxon>
        <taxon>Flavilitoribacter</taxon>
    </lineage>
</organism>
<evidence type="ECO:0008006" key="4">
    <source>
        <dbReference type="Google" id="ProtNLM"/>
    </source>
</evidence>
<proteinExistence type="predicted"/>
<sequence length="218" mass="23861">MQALLQEALLPVNMVFTILLAFVMLYWLTVILGLIDISAMDIDLEVEAEVDTELDIDSDTEMESGSSGWFSSSLQFFNFGRVPFMVVFSFLTLCMWALSLLANHYFGHGSWGTATVLFLPNLAISLLITKIITTPLIPVFRHFDGSALPVEYIGQECTLTLPASGSAMGQAEVLIDDTPLLINVKLDGEALLERGSKALVVNESADGRYYIVKALAGE</sequence>
<name>A0A2D0NFJ9_FLAN2</name>
<keyword evidence="3" id="KW-1185">Reference proteome</keyword>
<reference evidence="2 3" key="1">
    <citation type="submission" date="2017-10" db="EMBL/GenBank/DDBJ databases">
        <title>The draft genome sequence of Lewinella nigricans NBRC 102662.</title>
        <authorList>
            <person name="Wang K."/>
        </authorList>
    </citation>
    <scope>NUCLEOTIDE SEQUENCE [LARGE SCALE GENOMIC DNA]</scope>
    <source>
        <strain evidence="2 3">NBRC 102662</strain>
    </source>
</reference>
<dbReference type="Proteomes" id="UP000223913">
    <property type="component" value="Unassembled WGS sequence"/>
</dbReference>
<accession>A0A2D0NFJ9</accession>
<feature type="transmembrane region" description="Helical" evidence="1">
    <location>
        <begin position="111"/>
        <end position="132"/>
    </location>
</feature>
<evidence type="ECO:0000313" key="2">
    <source>
        <dbReference type="EMBL" id="PHN07188.1"/>
    </source>
</evidence>
<feature type="transmembrane region" description="Helical" evidence="1">
    <location>
        <begin position="12"/>
        <end position="35"/>
    </location>
</feature>
<dbReference type="OrthoDB" id="2112507at2"/>